<keyword evidence="2" id="KW-1185">Reference proteome</keyword>
<reference evidence="1 2" key="1">
    <citation type="submission" date="2018-03" db="EMBL/GenBank/DDBJ databases">
        <title>Genomic Encyclopedia of Archaeal and Bacterial Type Strains, Phase II (KMG-II): from individual species to whole genera.</title>
        <authorList>
            <person name="Goeker M."/>
        </authorList>
    </citation>
    <scope>NUCLEOTIDE SEQUENCE [LARGE SCALE GENOMIC DNA]</scope>
    <source>
        <strain evidence="1 2">RHA1</strain>
    </source>
</reference>
<organism evidence="1 2">
    <name type="scientific">Laceyella sediminis</name>
    <dbReference type="NCBI Taxonomy" id="573074"/>
    <lineage>
        <taxon>Bacteria</taxon>
        <taxon>Bacillati</taxon>
        <taxon>Bacillota</taxon>
        <taxon>Bacilli</taxon>
        <taxon>Bacillales</taxon>
        <taxon>Thermoactinomycetaceae</taxon>
        <taxon>Laceyella</taxon>
    </lineage>
</organism>
<sequence length="52" mass="5922">MVAMGEENGILHIQNRLFCLILSKKSVRCRSMFLFTDDCLTYPIPTTREDGG</sequence>
<accession>A0ABX5EKB1</accession>
<evidence type="ECO:0000313" key="2">
    <source>
        <dbReference type="Proteomes" id="UP000238836"/>
    </source>
</evidence>
<dbReference type="RefSeq" id="WP_181353086.1">
    <property type="nucleotide sequence ID" value="NZ_PVTZ01000015.1"/>
</dbReference>
<dbReference type="EMBL" id="PVTZ01000015">
    <property type="protein sequence ID" value="PRZ12264.1"/>
    <property type="molecule type" value="Genomic_DNA"/>
</dbReference>
<evidence type="ECO:0000313" key="1">
    <source>
        <dbReference type="EMBL" id="PRZ12264.1"/>
    </source>
</evidence>
<gene>
    <name evidence="1" type="ORF">CLV36_11529</name>
</gene>
<proteinExistence type="predicted"/>
<name>A0ABX5EKB1_9BACL</name>
<comment type="caution">
    <text evidence="1">The sequence shown here is derived from an EMBL/GenBank/DDBJ whole genome shotgun (WGS) entry which is preliminary data.</text>
</comment>
<dbReference type="Proteomes" id="UP000238836">
    <property type="component" value="Unassembled WGS sequence"/>
</dbReference>
<protein>
    <submittedName>
        <fullName evidence="1">Uncharacterized protein</fullName>
    </submittedName>
</protein>